<reference evidence="3" key="1">
    <citation type="submission" date="2019-03" db="EMBL/GenBank/DDBJ databases">
        <title>Weissella sp. 26KH-42 Genome sequencing.</title>
        <authorList>
            <person name="Heo J."/>
            <person name="Kim S.-J."/>
            <person name="Kim J.-S."/>
            <person name="Hong S.-B."/>
            <person name="Kwon S.-W."/>
        </authorList>
    </citation>
    <scope>NUCLEOTIDE SEQUENCE [LARGE SCALE GENOMIC DNA]</scope>
    <source>
        <strain evidence="3">26KH-42</strain>
    </source>
</reference>
<sequence length="59" mass="6893">MPRGHEKRHRFNEPVPGDGVWDEQTMLAFKNYWNGRNRLTNMAIAVLAIIVSLGVYFFK</sequence>
<dbReference type="Proteomes" id="UP000292886">
    <property type="component" value="Chromosome"/>
</dbReference>
<proteinExistence type="predicted"/>
<dbReference type="AlphaFoldDB" id="A0A4P6YWH5"/>
<dbReference type="EMBL" id="CP037940">
    <property type="protein sequence ID" value="QBO37249.1"/>
    <property type="molecule type" value="Genomic_DNA"/>
</dbReference>
<keyword evidence="1" id="KW-1133">Transmembrane helix</keyword>
<evidence type="ECO:0000313" key="2">
    <source>
        <dbReference type="EMBL" id="QBO37249.1"/>
    </source>
</evidence>
<feature type="transmembrane region" description="Helical" evidence="1">
    <location>
        <begin position="39"/>
        <end position="58"/>
    </location>
</feature>
<accession>A0A4P6YWH5</accession>
<gene>
    <name evidence="2" type="ORF">EQG49_12660</name>
</gene>
<evidence type="ECO:0000313" key="3">
    <source>
        <dbReference type="Proteomes" id="UP000292886"/>
    </source>
</evidence>
<keyword evidence="3" id="KW-1185">Reference proteome</keyword>
<evidence type="ECO:0000256" key="1">
    <source>
        <dbReference type="SAM" id="Phobius"/>
    </source>
</evidence>
<keyword evidence="1" id="KW-0812">Transmembrane</keyword>
<dbReference type="KEGG" id="wei:EQG49_12660"/>
<name>A0A4P6YWH5_9LACO</name>
<organism evidence="2 3">
    <name type="scientific">Periweissella cryptocerci</name>
    <dbReference type="NCBI Taxonomy" id="2506420"/>
    <lineage>
        <taxon>Bacteria</taxon>
        <taxon>Bacillati</taxon>
        <taxon>Bacillota</taxon>
        <taxon>Bacilli</taxon>
        <taxon>Lactobacillales</taxon>
        <taxon>Lactobacillaceae</taxon>
        <taxon>Periweissella</taxon>
    </lineage>
</organism>
<keyword evidence="1" id="KW-0472">Membrane</keyword>
<dbReference type="RefSeq" id="WP_133364326.1">
    <property type="nucleotide sequence ID" value="NZ_CP037940.1"/>
</dbReference>
<protein>
    <submittedName>
        <fullName evidence="2">Uncharacterized protein</fullName>
    </submittedName>
</protein>